<dbReference type="InterPro" id="IPR000573">
    <property type="entry name" value="AconitaseA/IPMdHydase_ssu_swvl"/>
</dbReference>
<dbReference type="Pfam" id="PF00330">
    <property type="entry name" value="Aconitase"/>
    <property type="match status" value="1"/>
</dbReference>
<dbReference type="InterPro" id="IPR004430">
    <property type="entry name" value="3-IsopropMal_deHydase_lsu"/>
</dbReference>
<dbReference type="InterPro" id="IPR050067">
    <property type="entry name" value="IPM_dehydratase_rel_enz"/>
</dbReference>
<evidence type="ECO:0000256" key="6">
    <source>
        <dbReference type="ARBA" id="ARBA00011245"/>
    </source>
</evidence>
<dbReference type="HAMAP" id="MF_01026">
    <property type="entry name" value="LeuC_type1"/>
    <property type="match status" value="1"/>
</dbReference>
<dbReference type="SUPFAM" id="SSF53732">
    <property type="entry name" value="Aconitase iron-sulfur domain"/>
    <property type="match status" value="1"/>
</dbReference>
<dbReference type="FunFam" id="3.30.499.10:FF:000006">
    <property type="entry name" value="3-isopropylmalate dehydratase large subunit"/>
    <property type="match status" value="1"/>
</dbReference>
<dbReference type="Gene3D" id="3.30.499.10">
    <property type="entry name" value="Aconitase, domain 3"/>
    <property type="match status" value="2"/>
</dbReference>
<evidence type="ECO:0000259" key="21">
    <source>
        <dbReference type="Pfam" id="PF00330"/>
    </source>
</evidence>
<keyword evidence="24" id="KW-1185">Reference proteome</keyword>
<dbReference type="GO" id="GO:0009098">
    <property type="term" value="P:L-leucine biosynthetic process"/>
    <property type="evidence" value="ECO:0007669"/>
    <property type="project" value="UniProtKB-UniPathway"/>
</dbReference>
<keyword evidence="12" id="KW-0479">Metal-binding</keyword>
<dbReference type="NCBIfam" id="TIGR00170">
    <property type="entry name" value="leuC"/>
    <property type="match status" value="1"/>
</dbReference>
<dbReference type="PROSITE" id="PS00450">
    <property type="entry name" value="ACONITASE_1"/>
    <property type="match status" value="1"/>
</dbReference>
<evidence type="ECO:0000256" key="15">
    <source>
        <dbReference type="ARBA" id="ARBA00023239"/>
    </source>
</evidence>
<reference evidence="24" key="1">
    <citation type="journal article" date="2018" name="Nat. Microbiol.">
        <title>Leveraging single-cell genomics to expand the fungal tree of life.</title>
        <authorList>
            <person name="Ahrendt S.R."/>
            <person name="Quandt C.A."/>
            <person name="Ciobanu D."/>
            <person name="Clum A."/>
            <person name="Salamov A."/>
            <person name="Andreopoulos B."/>
            <person name="Cheng J.F."/>
            <person name="Woyke T."/>
            <person name="Pelin A."/>
            <person name="Henrissat B."/>
            <person name="Reynolds N.K."/>
            <person name="Benny G.L."/>
            <person name="Smith M.E."/>
            <person name="James T.Y."/>
            <person name="Grigoriev I.V."/>
        </authorList>
    </citation>
    <scope>NUCLEOTIDE SEQUENCE [LARGE SCALE GENOMIC DNA]</scope>
    <source>
        <strain evidence="24">ATCC 52028</strain>
    </source>
</reference>
<name>A0A4P9X7X8_9FUNG</name>
<evidence type="ECO:0000256" key="7">
    <source>
        <dbReference type="ARBA" id="ARBA00011998"/>
    </source>
</evidence>
<comment type="similarity">
    <text evidence="5 19">Belongs to the aconitase/IPM isomerase family.</text>
</comment>
<feature type="domain" description="Aconitase/3-isopropylmalate dehydratase large subunit alpha/beta/alpha" evidence="21">
    <location>
        <begin position="11"/>
        <end position="468"/>
    </location>
</feature>
<dbReference type="PANTHER" id="PTHR43822">
    <property type="entry name" value="HOMOACONITASE, MITOCHONDRIAL-RELATED"/>
    <property type="match status" value="1"/>
</dbReference>
<evidence type="ECO:0000256" key="5">
    <source>
        <dbReference type="ARBA" id="ARBA00007185"/>
    </source>
</evidence>
<sequence length="772" mass="82201">MTIAQPRTLYQKIFDSHLVRSEPDGTCVMYIDRHLVHEVTSPQAFEGLRNAGRPVRRTDCTLATVDHNIPTVSRKHFKNSATFVEEPNSRTQIVTLESNVREFGLTFFGMEDDRQGIVHIIGPEQGFTLPGATIVCGDSHTSTHGAFGALAFGIGTSEVEHVLATQTILQKRAKNMRIQVDGELGPGVTSKDLVLHIIGRIGTAGGTGSVIEFCGSTIRALSMEARMSICNMSIEAGARAGLIAPDEITYAYLRDRPLAPPAGPAWDAAVAYWKTLPSDPDAVYDITVTIDAAEIAPTVTWGTSPQDVVPITGKVPDPADAPDAAAAKGVTRALEYMGLTPGTPMTAVKIDKVFIGSCTNARIEDLREAAKVLQGRKIADGLYCMLVPGSGLVKKQAEQEGLDRIFTAAGFDWREAGCSMCLGMNPDQLQPGERCASTSNRNFEGRQGTGGRTHLMSPAMAAAAAVTGYLTDVRQLMADRPVSPNSRSLAIQPSDPKSFLVKPSAPPAPAAVAAAADTGAAAQPTPAKPTPTGASNAPAGNGIQAFTVVTGIAAPLDRSNVDTDLIIPKQFLKTIKRTGLGEALFWPLRYDAATGKPNPEFVLNRAPYDKASILVVAGQNFGCGSSREHAAWSLLDFGIRAIIAESFGDIFRTNCTKNGQLPVVLPADAIARVTQDAVAGKPITIDLEREEVVCADGTTRFSFSTPPFVRDCLLKGLDDIALTLKHEADITQFEKKRSAETPWLDGFGYVPKDKVAAAAAQSAPANPAKMDW</sequence>
<feature type="compositionally biased region" description="Low complexity" evidence="20">
    <location>
        <begin position="510"/>
        <end position="534"/>
    </location>
</feature>
<evidence type="ECO:0000256" key="20">
    <source>
        <dbReference type="SAM" id="MobiDB-lite"/>
    </source>
</evidence>
<dbReference type="NCBIfam" id="NF009116">
    <property type="entry name" value="PRK12466.1"/>
    <property type="match status" value="1"/>
</dbReference>
<evidence type="ECO:0000256" key="4">
    <source>
        <dbReference type="ARBA" id="ARBA00004729"/>
    </source>
</evidence>
<accession>A0A4P9X7X8</accession>
<dbReference type="InterPro" id="IPR004431">
    <property type="entry name" value="3-IsopropMal_deHydase_ssu"/>
</dbReference>
<evidence type="ECO:0000256" key="1">
    <source>
        <dbReference type="ARBA" id="ARBA00000491"/>
    </source>
</evidence>
<comment type="pathway">
    <text evidence="4 19">Amino-acid biosynthesis; L-leucine biosynthesis; L-leucine from 3-methyl-2-oxobutanoate: step 2/4.</text>
</comment>
<dbReference type="NCBIfam" id="NF004016">
    <property type="entry name" value="PRK05478.1"/>
    <property type="match status" value="1"/>
</dbReference>
<dbReference type="GO" id="GO:0003861">
    <property type="term" value="F:3-isopropylmalate dehydratase activity"/>
    <property type="evidence" value="ECO:0007669"/>
    <property type="project" value="UniProtKB-EC"/>
</dbReference>
<evidence type="ECO:0000256" key="19">
    <source>
        <dbReference type="PIRNR" id="PIRNR001418"/>
    </source>
</evidence>
<dbReference type="InterPro" id="IPR036008">
    <property type="entry name" value="Aconitase_4Fe-4S_dom"/>
</dbReference>
<feature type="domain" description="Aconitase A/isopropylmalate dehydratase small subunit swivel" evidence="22">
    <location>
        <begin position="544"/>
        <end position="666"/>
    </location>
</feature>
<dbReference type="InterPro" id="IPR015928">
    <property type="entry name" value="Aconitase/3IPM_dehydase_swvl"/>
</dbReference>
<comment type="catalytic activity">
    <reaction evidence="1 19">
        <text>(2R,3S)-3-isopropylmalate = (2S)-2-isopropylmalate</text>
        <dbReference type="Rhea" id="RHEA:32287"/>
        <dbReference type="ChEBI" id="CHEBI:1178"/>
        <dbReference type="ChEBI" id="CHEBI:35121"/>
        <dbReference type="EC" id="4.2.1.33"/>
    </reaction>
</comment>
<dbReference type="InterPro" id="IPR033940">
    <property type="entry name" value="IPMI_Swivel"/>
</dbReference>
<dbReference type="HAMAP" id="MF_01031">
    <property type="entry name" value="LeuD_type1"/>
    <property type="match status" value="1"/>
</dbReference>
<comment type="cofactor">
    <cofactor evidence="2">
        <name>[4Fe-4S] cluster</name>
        <dbReference type="ChEBI" id="CHEBI:49883"/>
    </cofactor>
</comment>
<protein>
    <recommendedName>
        <fullName evidence="8 19">3-isopropylmalate dehydratase</fullName>
        <ecNumber evidence="7 19">4.2.1.33</ecNumber>
    </recommendedName>
    <alternativeName>
        <fullName evidence="17 19">Alpha-IPM isomerase</fullName>
    </alternativeName>
    <alternativeName>
        <fullName evidence="18 19">Isopropylmalate isomerase</fullName>
    </alternativeName>
</protein>
<organism evidence="23 24">
    <name type="scientific">Caulochytrium protostelioides</name>
    <dbReference type="NCBI Taxonomy" id="1555241"/>
    <lineage>
        <taxon>Eukaryota</taxon>
        <taxon>Fungi</taxon>
        <taxon>Fungi incertae sedis</taxon>
        <taxon>Chytridiomycota</taxon>
        <taxon>Chytridiomycota incertae sedis</taxon>
        <taxon>Chytridiomycetes</taxon>
        <taxon>Caulochytriales</taxon>
        <taxon>Caulochytriaceae</taxon>
        <taxon>Caulochytrium</taxon>
    </lineage>
</organism>
<evidence type="ECO:0000313" key="24">
    <source>
        <dbReference type="Proteomes" id="UP000274922"/>
    </source>
</evidence>
<evidence type="ECO:0000313" key="23">
    <source>
        <dbReference type="EMBL" id="RKP01364.1"/>
    </source>
</evidence>
<dbReference type="Proteomes" id="UP000274922">
    <property type="component" value="Unassembled WGS sequence"/>
</dbReference>
<dbReference type="CDD" id="cd01583">
    <property type="entry name" value="IPMI"/>
    <property type="match status" value="1"/>
</dbReference>
<evidence type="ECO:0000256" key="10">
    <source>
        <dbReference type="ARBA" id="ARBA00022485"/>
    </source>
</evidence>
<dbReference type="NCBIfam" id="NF002458">
    <property type="entry name" value="PRK01641.1"/>
    <property type="match status" value="1"/>
</dbReference>
<evidence type="ECO:0000256" key="17">
    <source>
        <dbReference type="ARBA" id="ARBA00031631"/>
    </source>
</evidence>
<gene>
    <name evidence="23" type="ORF">CXG81DRAFT_18838</name>
</gene>
<dbReference type="InterPro" id="IPR001030">
    <property type="entry name" value="Acoase/IPM_deHydtase_lsu_aba"/>
</dbReference>
<comment type="subunit">
    <text evidence="6">Monomer.</text>
</comment>
<dbReference type="GO" id="GO:0051539">
    <property type="term" value="F:4 iron, 4 sulfur cluster binding"/>
    <property type="evidence" value="ECO:0007669"/>
    <property type="project" value="UniProtKB-KW"/>
</dbReference>
<evidence type="ECO:0000256" key="9">
    <source>
        <dbReference type="ARBA" id="ARBA00022430"/>
    </source>
</evidence>
<evidence type="ECO:0000256" key="3">
    <source>
        <dbReference type="ARBA" id="ARBA00002695"/>
    </source>
</evidence>
<keyword evidence="11 19" id="KW-0028">Amino-acid biosynthesis</keyword>
<evidence type="ECO:0000256" key="13">
    <source>
        <dbReference type="ARBA" id="ARBA00023004"/>
    </source>
</evidence>
<proteinExistence type="inferred from homology"/>
<dbReference type="Pfam" id="PF00694">
    <property type="entry name" value="Aconitase_C"/>
    <property type="match status" value="1"/>
</dbReference>
<dbReference type="FunFam" id="3.20.19.10:FF:000003">
    <property type="entry name" value="3-isopropylmalate dehydratase small subunit"/>
    <property type="match status" value="1"/>
</dbReference>
<dbReference type="PRINTS" id="PR00415">
    <property type="entry name" value="ACONITASE"/>
</dbReference>
<evidence type="ECO:0000256" key="8">
    <source>
        <dbReference type="ARBA" id="ARBA00014371"/>
    </source>
</evidence>
<evidence type="ECO:0000256" key="2">
    <source>
        <dbReference type="ARBA" id="ARBA00001966"/>
    </source>
</evidence>
<keyword evidence="13" id="KW-0408">Iron</keyword>
<dbReference type="SUPFAM" id="SSF52016">
    <property type="entry name" value="LeuD/IlvD-like"/>
    <property type="match status" value="1"/>
</dbReference>
<dbReference type="PIRSF" id="PIRSF001418">
    <property type="entry name" value="ACN"/>
    <property type="match status" value="1"/>
</dbReference>
<dbReference type="InterPro" id="IPR033941">
    <property type="entry name" value="IPMI_cat"/>
</dbReference>
<dbReference type="Gene3D" id="3.20.19.10">
    <property type="entry name" value="Aconitase, domain 4"/>
    <property type="match status" value="1"/>
</dbReference>
<dbReference type="InterPro" id="IPR018136">
    <property type="entry name" value="Aconitase_4Fe-4S_BS"/>
</dbReference>
<comment type="function">
    <text evidence="3 19">Catalyzes the isomerization between 2-isopropylmalate and 3-isopropylmalate, via the formation of 2-isopropylmaleate.</text>
</comment>
<keyword evidence="9 19" id="KW-0432">Leucine biosynthesis</keyword>
<dbReference type="OrthoDB" id="2279155at2759"/>
<dbReference type="GO" id="GO:0009316">
    <property type="term" value="C:3-isopropylmalate dehydratase complex"/>
    <property type="evidence" value="ECO:0007669"/>
    <property type="project" value="InterPro"/>
</dbReference>
<keyword evidence="15 19" id="KW-0456">Lyase</keyword>
<dbReference type="STRING" id="1555241.A0A4P9X7X8"/>
<dbReference type="NCBIfam" id="TIGR00171">
    <property type="entry name" value="leuD"/>
    <property type="match status" value="1"/>
</dbReference>
<evidence type="ECO:0000256" key="16">
    <source>
        <dbReference type="ARBA" id="ARBA00023304"/>
    </source>
</evidence>
<dbReference type="UniPathway" id="UPA00048">
    <property type="reaction ID" value="UER00071"/>
</dbReference>
<evidence type="ECO:0000256" key="11">
    <source>
        <dbReference type="ARBA" id="ARBA00022605"/>
    </source>
</evidence>
<dbReference type="FunFam" id="3.30.499.10:FF:000007">
    <property type="entry name" value="3-isopropylmalate dehydratase large subunit"/>
    <property type="match status" value="1"/>
</dbReference>
<evidence type="ECO:0000256" key="18">
    <source>
        <dbReference type="ARBA" id="ARBA00033368"/>
    </source>
</evidence>
<dbReference type="EC" id="4.2.1.33" evidence="7 19"/>
<dbReference type="PROSITE" id="PS01244">
    <property type="entry name" value="ACONITASE_2"/>
    <property type="match status" value="1"/>
</dbReference>
<dbReference type="AlphaFoldDB" id="A0A4P9X7X8"/>
<evidence type="ECO:0000256" key="14">
    <source>
        <dbReference type="ARBA" id="ARBA00023014"/>
    </source>
</evidence>
<evidence type="ECO:0000256" key="12">
    <source>
        <dbReference type="ARBA" id="ARBA00022723"/>
    </source>
</evidence>
<dbReference type="PANTHER" id="PTHR43822:SF9">
    <property type="entry name" value="3-ISOPROPYLMALATE DEHYDRATASE"/>
    <property type="match status" value="1"/>
</dbReference>
<dbReference type="CDD" id="cd01577">
    <property type="entry name" value="IPMI_Swivel"/>
    <property type="match status" value="1"/>
</dbReference>
<dbReference type="InterPro" id="IPR015931">
    <property type="entry name" value="Acnase/IPM_dHydase_lsu_aba_1/3"/>
</dbReference>
<dbReference type="InterPro" id="IPR012235">
    <property type="entry name" value="3-IsopropMal_deHydtase_ssu/lsu"/>
</dbReference>
<keyword evidence="14" id="KW-0411">Iron-sulfur</keyword>
<feature type="region of interest" description="Disordered" evidence="20">
    <location>
        <begin position="481"/>
        <end position="538"/>
    </location>
</feature>
<dbReference type="GO" id="GO:0046872">
    <property type="term" value="F:metal ion binding"/>
    <property type="evidence" value="ECO:0007669"/>
    <property type="project" value="UniProtKB-KW"/>
</dbReference>
<keyword evidence="16 19" id="KW-0100">Branched-chain amino acid biosynthesis</keyword>
<dbReference type="EMBL" id="ML014175">
    <property type="protein sequence ID" value="RKP01364.1"/>
    <property type="molecule type" value="Genomic_DNA"/>
</dbReference>
<keyword evidence="10" id="KW-0004">4Fe-4S</keyword>
<evidence type="ECO:0000259" key="22">
    <source>
        <dbReference type="Pfam" id="PF00694"/>
    </source>
</evidence>